<evidence type="ECO:0000256" key="9">
    <source>
        <dbReference type="ARBA" id="ARBA00023187"/>
    </source>
</evidence>
<dbReference type="InterPro" id="IPR031622">
    <property type="entry name" value="Znf-SCNM1"/>
</dbReference>
<keyword evidence="10" id="KW-0539">Nucleus</keyword>
<dbReference type="GO" id="GO:0008270">
    <property type="term" value="F:zinc ion binding"/>
    <property type="evidence" value="ECO:0007669"/>
    <property type="project" value="UniProtKB-KW"/>
</dbReference>
<dbReference type="GO" id="GO:0034220">
    <property type="term" value="P:monoatomic ion transmembrane transport"/>
    <property type="evidence" value="ECO:0007669"/>
    <property type="project" value="UniProtKB-KW"/>
</dbReference>
<evidence type="ECO:0000256" key="6">
    <source>
        <dbReference type="ARBA" id="ARBA00022728"/>
    </source>
</evidence>
<dbReference type="AlphaFoldDB" id="A0A023EZF9"/>
<evidence type="ECO:0000256" key="4">
    <source>
        <dbReference type="ARBA" id="ARBA00022664"/>
    </source>
</evidence>
<keyword evidence="14" id="KW-0813">Transport</keyword>
<dbReference type="PANTHER" id="PTHR32297">
    <property type="entry name" value="SODIUM CHANNEL MODIFIER 1"/>
    <property type="match status" value="1"/>
</dbReference>
<reference evidence="14" key="1">
    <citation type="journal article" date="2014" name="PLoS Negl. Trop. Dis.">
        <title>An updated insight into the Sialotranscriptome of Triatoma infestans: developmental stage and geographic variations.</title>
        <authorList>
            <person name="Schwarz A."/>
            <person name="Medrano-Mercado N."/>
            <person name="Schaub G.A."/>
            <person name="Struchiner C.J."/>
            <person name="Bargues M.D."/>
            <person name="Levy M.Z."/>
            <person name="Ribeiro J.M."/>
        </authorList>
    </citation>
    <scope>NUCLEOTIDE SEQUENCE</scope>
    <source>
        <strain evidence="14">Chile</strain>
        <tissue evidence="14">Salivary glands</tissue>
    </source>
</reference>
<evidence type="ECO:0000256" key="5">
    <source>
        <dbReference type="ARBA" id="ARBA00022723"/>
    </source>
</evidence>
<keyword evidence="6" id="KW-0747">Spliceosome</keyword>
<feature type="domain" description="Sodium channel modifier 1 zinc-finger" evidence="12">
    <location>
        <begin position="44"/>
        <end position="70"/>
    </location>
</feature>
<protein>
    <recommendedName>
        <fullName evidence="3">Sodium channel modifier 1</fullName>
    </recommendedName>
</protein>
<keyword evidence="5" id="KW-0479">Metal-binding</keyword>
<dbReference type="GO" id="GO:0016607">
    <property type="term" value="C:nuclear speck"/>
    <property type="evidence" value="ECO:0007669"/>
    <property type="project" value="UniProtKB-SubCell"/>
</dbReference>
<evidence type="ECO:0000256" key="11">
    <source>
        <dbReference type="SAM" id="MobiDB-lite"/>
    </source>
</evidence>
<evidence type="ECO:0000313" key="14">
    <source>
        <dbReference type="EMBL" id="JAC14615.1"/>
    </source>
</evidence>
<dbReference type="Pfam" id="PF15803">
    <property type="entry name" value="zf-SCNM1"/>
    <property type="match status" value="1"/>
</dbReference>
<feature type="compositionally biased region" description="Acidic residues" evidence="11">
    <location>
        <begin position="242"/>
        <end position="252"/>
    </location>
</feature>
<feature type="region of interest" description="Disordered" evidence="11">
    <location>
        <begin position="237"/>
        <end position="258"/>
    </location>
</feature>
<dbReference type="PANTHER" id="PTHR32297:SF1">
    <property type="entry name" value="SODIUM CHANNEL MODIFIER 1"/>
    <property type="match status" value="1"/>
</dbReference>
<keyword evidence="14" id="KW-0406">Ion transport</keyword>
<keyword evidence="8" id="KW-0862">Zinc</keyword>
<proteinExistence type="evidence at transcript level"/>
<feature type="domain" description="Sodium channel modifier 1 acidic C-terminal" evidence="13">
    <location>
        <begin position="226"/>
        <end position="252"/>
    </location>
</feature>
<evidence type="ECO:0000259" key="13">
    <source>
        <dbReference type="Pfam" id="PF15805"/>
    </source>
</evidence>
<evidence type="ECO:0000256" key="3">
    <source>
        <dbReference type="ARBA" id="ARBA00020620"/>
    </source>
</evidence>
<evidence type="ECO:0000256" key="2">
    <source>
        <dbReference type="ARBA" id="ARBA00004642"/>
    </source>
</evidence>
<keyword evidence="4" id="KW-0507">mRNA processing</keyword>
<dbReference type="GO" id="GO:0005681">
    <property type="term" value="C:spliceosomal complex"/>
    <property type="evidence" value="ECO:0007669"/>
    <property type="project" value="UniProtKB-KW"/>
</dbReference>
<evidence type="ECO:0000256" key="10">
    <source>
        <dbReference type="ARBA" id="ARBA00023242"/>
    </source>
</evidence>
<keyword evidence="7" id="KW-0863">Zinc-finger</keyword>
<evidence type="ECO:0000259" key="12">
    <source>
        <dbReference type="Pfam" id="PF15803"/>
    </source>
</evidence>
<dbReference type="Pfam" id="PF15805">
    <property type="entry name" value="SCNM1_acidic"/>
    <property type="match status" value="1"/>
</dbReference>
<sequence>MSFKRDGDDISLLNRLKKQRVSELLGNHIPEDEAKLLSNGRLTCLVCTHRPIFDTVNMLAKHRQGKKHLFELNKYIIRNEQLELQKIKKEQQLFLETCRKVELANSRNNADLLGPKSNVPSELKAGIRRKVIELPLIDNQLPTSSCEPRKPSSSSSQLRKYLKGIKKKQSIEKVVDREKSTYSFRNNDSKDEIQLYTTTNCDTVQITANKTQLISQAESDLSRNLSGWIKDKSGNWIKDPEAEFDTDDEVNEEMPIQS</sequence>
<dbReference type="EMBL" id="GBBI01004097">
    <property type="protein sequence ID" value="JAC14615.1"/>
    <property type="molecule type" value="mRNA"/>
</dbReference>
<evidence type="ECO:0000256" key="7">
    <source>
        <dbReference type="ARBA" id="ARBA00022771"/>
    </source>
</evidence>
<dbReference type="GO" id="GO:0008380">
    <property type="term" value="P:RNA splicing"/>
    <property type="evidence" value="ECO:0007669"/>
    <property type="project" value="UniProtKB-KW"/>
</dbReference>
<accession>A0A023EZF9</accession>
<dbReference type="GO" id="GO:0006397">
    <property type="term" value="P:mRNA processing"/>
    <property type="evidence" value="ECO:0007669"/>
    <property type="project" value="UniProtKB-KW"/>
</dbReference>
<comment type="subcellular location">
    <subcellularLocation>
        <location evidence="1">Nucleus speckle</location>
    </subcellularLocation>
    <subcellularLocation>
        <location evidence="2">Nucleus</location>
        <location evidence="2">Nucleoplasm</location>
    </subcellularLocation>
</comment>
<dbReference type="InterPro" id="IPR033570">
    <property type="entry name" value="SCNM1"/>
</dbReference>
<keyword evidence="9" id="KW-0508">mRNA splicing</keyword>
<evidence type="ECO:0000256" key="8">
    <source>
        <dbReference type="ARBA" id="ARBA00022833"/>
    </source>
</evidence>
<dbReference type="InterPro" id="IPR031625">
    <property type="entry name" value="SCNM1_acidic"/>
</dbReference>
<keyword evidence="14" id="KW-0407">Ion channel</keyword>
<evidence type="ECO:0000256" key="1">
    <source>
        <dbReference type="ARBA" id="ARBA00004324"/>
    </source>
</evidence>
<organism evidence="14">
    <name type="scientific">Triatoma infestans</name>
    <name type="common">Assassin bug</name>
    <dbReference type="NCBI Taxonomy" id="30076"/>
    <lineage>
        <taxon>Eukaryota</taxon>
        <taxon>Metazoa</taxon>
        <taxon>Ecdysozoa</taxon>
        <taxon>Arthropoda</taxon>
        <taxon>Hexapoda</taxon>
        <taxon>Insecta</taxon>
        <taxon>Pterygota</taxon>
        <taxon>Neoptera</taxon>
        <taxon>Paraneoptera</taxon>
        <taxon>Hemiptera</taxon>
        <taxon>Heteroptera</taxon>
        <taxon>Panheteroptera</taxon>
        <taxon>Cimicomorpha</taxon>
        <taxon>Reduviidae</taxon>
        <taxon>Triatominae</taxon>
        <taxon>Triatoma</taxon>
    </lineage>
</organism>
<name>A0A023EZF9_TRIIF</name>